<comment type="function">
    <text evidence="6">Part of the ABC transporter complex HmuTUV involved in hemin import. Responsible for energy coupling to the transport system.</text>
</comment>
<dbReference type="RefSeq" id="WP_280734153.1">
    <property type="nucleotide sequence ID" value="NZ_CP120368.1"/>
</dbReference>
<evidence type="ECO:0000256" key="3">
    <source>
        <dbReference type="ARBA" id="ARBA00022741"/>
    </source>
</evidence>
<evidence type="ECO:0000313" key="9">
    <source>
        <dbReference type="Proteomes" id="UP001235547"/>
    </source>
</evidence>
<gene>
    <name evidence="8" type="ORF">PYH38_005712</name>
</gene>
<dbReference type="Pfam" id="PF00005">
    <property type="entry name" value="ABC_tran"/>
    <property type="match status" value="1"/>
</dbReference>
<dbReference type="SUPFAM" id="SSF52540">
    <property type="entry name" value="P-loop containing nucleoside triphosphate hydrolases"/>
    <property type="match status" value="1"/>
</dbReference>
<evidence type="ECO:0000256" key="2">
    <source>
        <dbReference type="ARBA" id="ARBA00022448"/>
    </source>
</evidence>
<comment type="similarity">
    <text evidence="1">Belongs to the ABC transporter superfamily.</text>
</comment>
<accession>A0ABY8D2V5</accession>
<dbReference type="InterPro" id="IPR017871">
    <property type="entry name" value="ABC_transporter-like_CS"/>
</dbReference>
<dbReference type="PROSITE" id="PS50893">
    <property type="entry name" value="ABC_TRANSPORTER_2"/>
    <property type="match status" value="1"/>
</dbReference>
<protein>
    <submittedName>
        <fullName evidence="8">Heme ABC transporter ATP-binding protein</fullName>
    </submittedName>
</protein>
<sequence>MISAANLSVRLAGRPVLHGVSFDAAPGAMTAIVGPNGSGKTTTLKAISGEISLSAGRVTINGRDLAGLRPWELALKRGVLPQSTVISFPFTVREIVRLGLSAGAASDAATNDRIAAEALNAVDLAGFGGRFYQELSGGEQQRVQLARVLCQISEPVGDGEPRYLLLDEPVSSLDIRHQLTIMRLARQFCEKGGGVVAVMHDLNLTAMFADRMIMMKAGRVRASGAPKDVLTDETMEAVFGCRMRVGVAPGNDVPFVLPQTATA</sequence>
<reference evidence="8 9" key="1">
    <citation type="submission" date="2023-03" db="EMBL/GenBank/DDBJ databases">
        <authorList>
            <person name="Kaur S."/>
            <person name="Espinosa-Saiz D."/>
            <person name="Velazquez E."/>
            <person name="Menendez E."/>
            <person name="diCenzo G.C."/>
        </authorList>
    </citation>
    <scope>NUCLEOTIDE SEQUENCE [LARGE SCALE GENOMIC DNA]</scope>
    <source>
        <strain evidence="8 9">LMG 27395</strain>
    </source>
</reference>
<evidence type="ECO:0000256" key="4">
    <source>
        <dbReference type="ARBA" id="ARBA00022840"/>
    </source>
</evidence>
<feature type="domain" description="ABC transporter" evidence="7">
    <location>
        <begin position="2"/>
        <end position="242"/>
    </location>
</feature>
<keyword evidence="2" id="KW-0813">Transport</keyword>
<keyword evidence="3" id="KW-0547">Nucleotide-binding</keyword>
<evidence type="ECO:0000256" key="5">
    <source>
        <dbReference type="ARBA" id="ARBA00022967"/>
    </source>
</evidence>
<dbReference type="EMBL" id="CP120371">
    <property type="protein sequence ID" value="WEX83338.1"/>
    <property type="molecule type" value="Genomic_DNA"/>
</dbReference>
<dbReference type="Proteomes" id="UP001235547">
    <property type="component" value="Chromosome 1"/>
</dbReference>
<proteinExistence type="inferred from homology"/>
<dbReference type="InterPro" id="IPR027417">
    <property type="entry name" value="P-loop_NTPase"/>
</dbReference>
<dbReference type="CDD" id="cd03214">
    <property type="entry name" value="ABC_Iron-Siderophores_B12_Hemin"/>
    <property type="match status" value="1"/>
</dbReference>
<keyword evidence="4 8" id="KW-0067">ATP-binding</keyword>
<name>A0ABY8D2V5_9HYPH</name>
<evidence type="ECO:0000259" key="7">
    <source>
        <dbReference type="PROSITE" id="PS50893"/>
    </source>
</evidence>
<dbReference type="SMART" id="SM00382">
    <property type="entry name" value="AAA"/>
    <property type="match status" value="1"/>
</dbReference>
<keyword evidence="5" id="KW-1278">Translocase</keyword>
<evidence type="ECO:0000256" key="6">
    <source>
        <dbReference type="ARBA" id="ARBA00037066"/>
    </source>
</evidence>
<dbReference type="PANTHER" id="PTHR42794">
    <property type="entry name" value="HEMIN IMPORT ATP-BINDING PROTEIN HMUV"/>
    <property type="match status" value="1"/>
</dbReference>
<dbReference type="NCBIfam" id="NF010068">
    <property type="entry name" value="PRK13548.1"/>
    <property type="match status" value="1"/>
</dbReference>
<dbReference type="InterPro" id="IPR003439">
    <property type="entry name" value="ABC_transporter-like_ATP-bd"/>
</dbReference>
<dbReference type="InterPro" id="IPR003593">
    <property type="entry name" value="AAA+_ATPase"/>
</dbReference>
<organism evidence="8 9">
    <name type="scientific">Sinorhizobium numidicum</name>
    <dbReference type="NCBI Taxonomy" id="680248"/>
    <lineage>
        <taxon>Bacteria</taxon>
        <taxon>Pseudomonadati</taxon>
        <taxon>Pseudomonadota</taxon>
        <taxon>Alphaproteobacteria</taxon>
        <taxon>Hyphomicrobiales</taxon>
        <taxon>Rhizobiaceae</taxon>
        <taxon>Sinorhizobium/Ensifer group</taxon>
        <taxon>Sinorhizobium</taxon>
    </lineage>
</organism>
<dbReference type="GO" id="GO:0005524">
    <property type="term" value="F:ATP binding"/>
    <property type="evidence" value="ECO:0007669"/>
    <property type="project" value="UniProtKB-KW"/>
</dbReference>
<dbReference type="PANTHER" id="PTHR42794:SF1">
    <property type="entry name" value="HEMIN IMPORT ATP-BINDING PROTEIN HMUV"/>
    <property type="match status" value="1"/>
</dbReference>
<evidence type="ECO:0000313" key="8">
    <source>
        <dbReference type="EMBL" id="WEX83338.1"/>
    </source>
</evidence>
<evidence type="ECO:0000256" key="1">
    <source>
        <dbReference type="ARBA" id="ARBA00005417"/>
    </source>
</evidence>
<dbReference type="Gene3D" id="3.40.50.300">
    <property type="entry name" value="P-loop containing nucleotide triphosphate hydrolases"/>
    <property type="match status" value="1"/>
</dbReference>
<dbReference type="PROSITE" id="PS00211">
    <property type="entry name" value="ABC_TRANSPORTER_1"/>
    <property type="match status" value="1"/>
</dbReference>
<keyword evidence="9" id="KW-1185">Reference proteome</keyword>